<keyword evidence="4" id="KW-1185">Reference proteome</keyword>
<feature type="region of interest" description="Disordered" evidence="1">
    <location>
        <begin position="151"/>
        <end position="211"/>
    </location>
</feature>
<protein>
    <recommendedName>
        <fullName evidence="2">Orc1-like AAA ATPase domain-containing protein</fullName>
    </recommendedName>
</protein>
<gene>
    <name evidence="3" type="ORF">GCM10023215_14640</name>
</gene>
<accession>A0ABP8W5B0</accession>
<feature type="domain" description="Orc1-like AAA ATPase" evidence="2">
    <location>
        <begin position="18"/>
        <end position="122"/>
    </location>
</feature>
<reference evidence="4" key="1">
    <citation type="journal article" date="2019" name="Int. J. Syst. Evol. Microbiol.">
        <title>The Global Catalogue of Microorganisms (GCM) 10K type strain sequencing project: providing services to taxonomists for standard genome sequencing and annotation.</title>
        <authorList>
            <consortium name="The Broad Institute Genomics Platform"/>
            <consortium name="The Broad Institute Genome Sequencing Center for Infectious Disease"/>
            <person name="Wu L."/>
            <person name="Ma J."/>
        </authorList>
    </citation>
    <scope>NUCLEOTIDE SEQUENCE [LARGE SCALE GENOMIC DNA]</scope>
    <source>
        <strain evidence="4">JCM 18055</strain>
    </source>
</reference>
<organism evidence="3 4">
    <name type="scientific">Pseudonocardia yuanmonensis</name>
    <dbReference type="NCBI Taxonomy" id="1095914"/>
    <lineage>
        <taxon>Bacteria</taxon>
        <taxon>Bacillati</taxon>
        <taxon>Actinomycetota</taxon>
        <taxon>Actinomycetes</taxon>
        <taxon>Pseudonocardiales</taxon>
        <taxon>Pseudonocardiaceae</taxon>
        <taxon>Pseudonocardia</taxon>
    </lineage>
</organism>
<dbReference type="InterPro" id="IPR027417">
    <property type="entry name" value="P-loop_NTPase"/>
</dbReference>
<proteinExistence type="predicted"/>
<dbReference type="Gene3D" id="3.40.50.300">
    <property type="entry name" value="P-loop containing nucleotide triphosphate hydrolases"/>
    <property type="match status" value="1"/>
</dbReference>
<evidence type="ECO:0000313" key="4">
    <source>
        <dbReference type="Proteomes" id="UP001500325"/>
    </source>
</evidence>
<feature type="compositionally biased region" description="Gly residues" evidence="1">
    <location>
        <begin position="188"/>
        <end position="211"/>
    </location>
</feature>
<dbReference type="InterPro" id="IPR041664">
    <property type="entry name" value="AAA_16"/>
</dbReference>
<dbReference type="SUPFAM" id="SSF52540">
    <property type="entry name" value="P-loop containing nucleoside triphosphate hydrolases"/>
    <property type="match status" value="1"/>
</dbReference>
<evidence type="ECO:0000256" key="1">
    <source>
        <dbReference type="SAM" id="MobiDB-lite"/>
    </source>
</evidence>
<dbReference type="Proteomes" id="UP001500325">
    <property type="component" value="Unassembled WGS sequence"/>
</dbReference>
<dbReference type="EMBL" id="BAABIC010000004">
    <property type="protein sequence ID" value="GAA4681849.1"/>
    <property type="molecule type" value="Genomic_DNA"/>
</dbReference>
<evidence type="ECO:0000259" key="2">
    <source>
        <dbReference type="Pfam" id="PF13191"/>
    </source>
</evidence>
<comment type="caution">
    <text evidence="3">The sequence shown here is derived from an EMBL/GenBank/DDBJ whole genome shotgun (WGS) entry which is preliminary data.</text>
</comment>
<dbReference type="Pfam" id="PF13191">
    <property type="entry name" value="AAA_16"/>
    <property type="match status" value="1"/>
</dbReference>
<evidence type="ECO:0000313" key="3">
    <source>
        <dbReference type="EMBL" id="GAA4681849.1"/>
    </source>
</evidence>
<sequence>MNAACFTAGVSRVLSPVLVGRGEQMAELRTLLADARGGRGGVVAVVGEPGVGKSRLAREALAVAAQVGVVALSGRAAPSAGPFRALTNAFLSYGRRHRFPSTPQLEPFRGALAVLVPDWGVAAEGRTPATSIPLIGEGLLRLLRVAAAASGTRGPGPLRRRGDRGAASGPAGRVVPARRRAAPRRQSGAGGGRADARGGPAGARLGGAGLG</sequence>
<name>A0ABP8W5B0_9PSEU</name>